<dbReference type="Proteomes" id="UP000094463">
    <property type="component" value="Chromosome"/>
</dbReference>
<dbReference type="SUPFAM" id="SSF49764">
    <property type="entry name" value="HSP20-like chaperones"/>
    <property type="match status" value="1"/>
</dbReference>
<name>A0A1D7QZM2_9BACI</name>
<dbReference type="PANTHER" id="PTHR11527">
    <property type="entry name" value="HEAT-SHOCK PROTEIN 20 FAMILY MEMBER"/>
    <property type="match status" value="1"/>
</dbReference>
<dbReference type="InterPro" id="IPR002068">
    <property type="entry name" value="A-crystallin/Hsp20_dom"/>
</dbReference>
<feature type="region of interest" description="Disordered" evidence="3">
    <location>
        <begin position="84"/>
        <end position="105"/>
    </location>
</feature>
<dbReference type="PROSITE" id="PS01031">
    <property type="entry name" value="SHSP"/>
    <property type="match status" value="1"/>
</dbReference>
<comment type="similarity">
    <text evidence="1 2">Belongs to the small heat shock protein (HSP20) family.</text>
</comment>
<keyword evidence="5" id="KW-0346">Stress response</keyword>
<dbReference type="STRING" id="632773.BBEV_3135"/>
<sequence length="152" mass="17445">MTNLFPRKNRSSNPFLPDNSMFPSLFDRDTFSELFNGNLLNDSGLPRVDVEDKGDHYRIEADLPGFKKEDVVVEYDQGYLTIHGQHETTRETEEKDRNFVRKERSSGSFQRSFHVGDIDENDIKGSFEDGVLTITVPKSDDQPKTAKRISLD</sequence>
<evidence type="ECO:0000313" key="6">
    <source>
        <dbReference type="Proteomes" id="UP000094463"/>
    </source>
</evidence>
<accession>A0A1D7QZM2</accession>
<evidence type="ECO:0000256" key="1">
    <source>
        <dbReference type="PROSITE-ProRule" id="PRU00285"/>
    </source>
</evidence>
<dbReference type="EMBL" id="CP012502">
    <property type="protein sequence ID" value="AOM84452.1"/>
    <property type="molecule type" value="Genomic_DNA"/>
</dbReference>
<evidence type="ECO:0000313" key="5">
    <source>
        <dbReference type="EMBL" id="AOM84452.1"/>
    </source>
</evidence>
<proteinExistence type="inferred from homology"/>
<evidence type="ECO:0000256" key="3">
    <source>
        <dbReference type="SAM" id="MobiDB-lite"/>
    </source>
</evidence>
<organism evidence="5 6">
    <name type="scientific">Salisediminibacterium beveridgei</name>
    <dbReference type="NCBI Taxonomy" id="632773"/>
    <lineage>
        <taxon>Bacteria</taxon>
        <taxon>Bacillati</taxon>
        <taxon>Bacillota</taxon>
        <taxon>Bacilli</taxon>
        <taxon>Bacillales</taxon>
        <taxon>Bacillaceae</taxon>
        <taxon>Salisediminibacterium</taxon>
    </lineage>
</organism>
<dbReference type="CDD" id="cd06471">
    <property type="entry name" value="ACD_LpsHSP_like"/>
    <property type="match status" value="1"/>
</dbReference>
<keyword evidence="6" id="KW-1185">Reference proteome</keyword>
<gene>
    <name evidence="5" type="primary">hsp18</name>
    <name evidence="5" type="ORF">BBEV_3135</name>
</gene>
<dbReference type="InterPro" id="IPR008978">
    <property type="entry name" value="HSP20-like_chaperone"/>
</dbReference>
<protein>
    <submittedName>
        <fullName evidence="5">Heat shock protein Hsp20</fullName>
    </submittedName>
</protein>
<feature type="domain" description="SHSP" evidence="4">
    <location>
        <begin position="39"/>
        <end position="152"/>
    </location>
</feature>
<dbReference type="KEGG" id="bbev:BBEV_3135"/>
<dbReference type="Gene3D" id="2.60.40.790">
    <property type="match status" value="1"/>
</dbReference>
<dbReference type="Pfam" id="PF00011">
    <property type="entry name" value="HSP20"/>
    <property type="match status" value="1"/>
</dbReference>
<dbReference type="AlphaFoldDB" id="A0A1D7QZM2"/>
<dbReference type="OrthoDB" id="9811615at2"/>
<evidence type="ECO:0000259" key="4">
    <source>
        <dbReference type="PROSITE" id="PS01031"/>
    </source>
</evidence>
<reference evidence="5 6" key="1">
    <citation type="submission" date="2015-08" db="EMBL/GenBank/DDBJ databases">
        <title>The complete genome sequence of Bacillus beveridgei MLTeJB.</title>
        <authorList>
            <person name="Hanson T.E."/>
            <person name="Mesa C."/>
            <person name="Basesman S.M."/>
            <person name="Oremland R.S."/>
        </authorList>
    </citation>
    <scope>NUCLEOTIDE SEQUENCE [LARGE SCALE GENOMIC DNA]</scope>
    <source>
        <strain evidence="5 6">MLTeJB</strain>
    </source>
</reference>
<evidence type="ECO:0000256" key="2">
    <source>
        <dbReference type="RuleBase" id="RU003616"/>
    </source>
</evidence>
<dbReference type="RefSeq" id="WP_069366333.1">
    <property type="nucleotide sequence ID" value="NZ_CP012502.1"/>
</dbReference>
<dbReference type="InterPro" id="IPR031107">
    <property type="entry name" value="Small_HSP"/>
</dbReference>